<feature type="compositionally biased region" description="Gly residues" evidence="1">
    <location>
        <begin position="210"/>
        <end position="256"/>
    </location>
</feature>
<protein>
    <submittedName>
        <fullName evidence="3">Uncharacterized protein YukE</fullName>
    </submittedName>
</protein>
<keyword evidence="4" id="KW-1185">Reference proteome</keyword>
<dbReference type="InterPro" id="IPR007921">
    <property type="entry name" value="CHAP_dom"/>
</dbReference>
<feature type="domain" description="Peptidase C51" evidence="2">
    <location>
        <begin position="282"/>
        <end position="412"/>
    </location>
</feature>
<evidence type="ECO:0000256" key="1">
    <source>
        <dbReference type="SAM" id="MobiDB-lite"/>
    </source>
</evidence>
<dbReference type="Pfam" id="PF05257">
    <property type="entry name" value="CHAP"/>
    <property type="match status" value="1"/>
</dbReference>
<feature type="region of interest" description="Disordered" evidence="1">
    <location>
        <begin position="179"/>
        <end position="277"/>
    </location>
</feature>
<proteinExistence type="predicted"/>
<sequence>MTHKDDVGALPGSAPQLAALADPVYQTVDGGVFDDLGTRFTEAGGRTAVATYKVKSVIGDVDGAWDGASADSFVDYMGRFTAAGMSVADALTSAASDLLNAGGAVQGARDALEGVFANLVTEVQAMGCPAEEGELEKQVDEAVERYRPQVVEQIDLANSAVTSAASAVSGLLDGINPRFSTLPDPDTGTFAPNGGEPLEWVPVVPEQLGPGNGEPGETPGGESPGGTAPGGGPGGGDTQGETPGGTPGGGPPGGEAPGEQAPPGEAPGGEHPNGETEGKILDVAQGELGYEEGPGDENKYGPAAAWCSSFATWVWRESGVDIPSLPFTGDVYTWGQERGLAYDAGNLGQARPGDVLLFGSGPESTSTSTHIGIVESVDGDQVTLIEGNSSDRVQRVTHSLSGGEFYGGVHPR</sequence>
<dbReference type="InterPro" id="IPR038765">
    <property type="entry name" value="Papain-like_cys_pep_sf"/>
</dbReference>
<dbReference type="SUPFAM" id="SSF140453">
    <property type="entry name" value="EsxAB dimer-like"/>
    <property type="match status" value="1"/>
</dbReference>
<dbReference type="EMBL" id="JACHJQ010000017">
    <property type="protein sequence ID" value="MBB4912813.1"/>
    <property type="molecule type" value="Genomic_DNA"/>
</dbReference>
<dbReference type="RefSeq" id="WP_225943860.1">
    <property type="nucleotide sequence ID" value="NZ_JACHJQ010000017.1"/>
</dbReference>
<dbReference type="AlphaFoldDB" id="A0A7W7QFX7"/>
<dbReference type="InterPro" id="IPR036689">
    <property type="entry name" value="ESAT-6-like_sf"/>
</dbReference>
<evidence type="ECO:0000313" key="4">
    <source>
        <dbReference type="Proteomes" id="UP000520767"/>
    </source>
</evidence>
<evidence type="ECO:0000259" key="2">
    <source>
        <dbReference type="PROSITE" id="PS50911"/>
    </source>
</evidence>
<dbReference type="Gene3D" id="3.90.1720.10">
    <property type="entry name" value="endopeptidase domain like (from Nostoc punctiforme)"/>
    <property type="match status" value="1"/>
</dbReference>
<gene>
    <name evidence="3" type="ORF">FHR82_009087</name>
</gene>
<dbReference type="PROSITE" id="PS50911">
    <property type="entry name" value="CHAP"/>
    <property type="match status" value="1"/>
</dbReference>
<dbReference type="SUPFAM" id="SSF54001">
    <property type="entry name" value="Cysteine proteinases"/>
    <property type="match status" value="1"/>
</dbReference>
<evidence type="ECO:0000313" key="3">
    <source>
        <dbReference type="EMBL" id="MBB4912813.1"/>
    </source>
</evidence>
<accession>A0A7W7QFX7</accession>
<reference evidence="3 4" key="1">
    <citation type="submission" date="2020-08" db="EMBL/GenBank/DDBJ databases">
        <title>Genomic Encyclopedia of Type Strains, Phase III (KMG-III): the genomes of soil and plant-associated and newly described type strains.</title>
        <authorList>
            <person name="Whitman W."/>
        </authorList>
    </citation>
    <scope>NUCLEOTIDE SEQUENCE [LARGE SCALE GENOMIC DNA]</scope>
    <source>
        <strain evidence="3 4">CECT 8960</strain>
    </source>
</reference>
<dbReference type="Proteomes" id="UP000520767">
    <property type="component" value="Unassembled WGS sequence"/>
</dbReference>
<organism evidence="3 4">
    <name type="scientific">Actinophytocola algeriensis</name>
    <dbReference type="NCBI Taxonomy" id="1768010"/>
    <lineage>
        <taxon>Bacteria</taxon>
        <taxon>Bacillati</taxon>
        <taxon>Actinomycetota</taxon>
        <taxon>Actinomycetes</taxon>
        <taxon>Pseudonocardiales</taxon>
        <taxon>Pseudonocardiaceae</taxon>
    </lineage>
</organism>
<comment type="caution">
    <text evidence="3">The sequence shown here is derived from an EMBL/GenBank/DDBJ whole genome shotgun (WGS) entry which is preliminary data.</text>
</comment>
<name>A0A7W7QFX7_9PSEU</name>